<accession>A0ABP7V8G9</accession>
<proteinExistence type="predicted"/>
<keyword evidence="3" id="KW-1185">Reference proteome</keyword>
<dbReference type="CDD" id="cd00531">
    <property type="entry name" value="NTF2_like"/>
    <property type="match status" value="1"/>
</dbReference>
<dbReference type="Pfam" id="PF12680">
    <property type="entry name" value="SnoaL_2"/>
    <property type="match status" value="1"/>
</dbReference>
<dbReference type="SUPFAM" id="SSF54427">
    <property type="entry name" value="NTF2-like"/>
    <property type="match status" value="1"/>
</dbReference>
<dbReference type="EMBL" id="BAAAZY010000010">
    <property type="protein sequence ID" value="GAA4060965.1"/>
    <property type="molecule type" value="Genomic_DNA"/>
</dbReference>
<feature type="domain" description="SnoaL-like" evidence="1">
    <location>
        <begin position="14"/>
        <end position="119"/>
    </location>
</feature>
<protein>
    <submittedName>
        <fullName evidence="2">Nuclear transport factor 2 family protein</fullName>
    </submittedName>
</protein>
<dbReference type="Proteomes" id="UP001499984">
    <property type="component" value="Unassembled WGS sequence"/>
</dbReference>
<comment type="caution">
    <text evidence="2">The sequence shown here is derived from an EMBL/GenBank/DDBJ whole genome shotgun (WGS) entry which is preliminary data.</text>
</comment>
<dbReference type="RefSeq" id="WP_345014130.1">
    <property type="nucleotide sequence ID" value="NZ_BAAAZY010000010.1"/>
</dbReference>
<evidence type="ECO:0000259" key="1">
    <source>
        <dbReference type="Pfam" id="PF12680"/>
    </source>
</evidence>
<name>A0ABP7V8G9_9ACTN</name>
<evidence type="ECO:0000313" key="3">
    <source>
        <dbReference type="Proteomes" id="UP001499984"/>
    </source>
</evidence>
<dbReference type="InterPro" id="IPR037401">
    <property type="entry name" value="SnoaL-like"/>
</dbReference>
<gene>
    <name evidence="2" type="ORF">GCM10022233_37940</name>
</gene>
<sequence>MPATTSPADLYRHSLRLLLDKDIPAWVGLWADDGVMEFPFAPPAWPERLEGRDAIAAYMRDYPDHIDLQDFPDLRIHRTTEPGTIVVEMRGVGRMVETGGPFEMTYIAVVTVQDGRFTSYRDYWNPLAVHEPGVNFIASNAR</sequence>
<reference evidence="3" key="1">
    <citation type="journal article" date="2019" name="Int. J. Syst. Evol. Microbiol.">
        <title>The Global Catalogue of Microorganisms (GCM) 10K type strain sequencing project: providing services to taxonomists for standard genome sequencing and annotation.</title>
        <authorList>
            <consortium name="The Broad Institute Genomics Platform"/>
            <consortium name="The Broad Institute Genome Sequencing Center for Infectious Disease"/>
            <person name="Wu L."/>
            <person name="Ma J."/>
        </authorList>
    </citation>
    <scope>NUCLEOTIDE SEQUENCE [LARGE SCALE GENOMIC DNA]</scope>
    <source>
        <strain evidence="3">JCM 16925</strain>
    </source>
</reference>
<dbReference type="Gene3D" id="3.10.450.50">
    <property type="match status" value="1"/>
</dbReference>
<evidence type="ECO:0000313" key="2">
    <source>
        <dbReference type="EMBL" id="GAA4060965.1"/>
    </source>
</evidence>
<organism evidence="2 3">
    <name type="scientific">Streptomyces shaanxiensis</name>
    <dbReference type="NCBI Taxonomy" id="653357"/>
    <lineage>
        <taxon>Bacteria</taxon>
        <taxon>Bacillati</taxon>
        <taxon>Actinomycetota</taxon>
        <taxon>Actinomycetes</taxon>
        <taxon>Kitasatosporales</taxon>
        <taxon>Streptomycetaceae</taxon>
        <taxon>Streptomyces</taxon>
    </lineage>
</organism>
<dbReference type="InterPro" id="IPR032710">
    <property type="entry name" value="NTF2-like_dom_sf"/>
</dbReference>